<dbReference type="Proteomes" id="UP001058974">
    <property type="component" value="Chromosome 7"/>
</dbReference>
<organism evidence="1 2">
    <name type="scientific">Pisum sativum</name>
    <name type="common">Garden pea</name>
    <name type="synonym">Lathyrus oleraceus</name>
    <dbReference type="NCBI Taxonomy" id="3888"/>
    <lineage>
        <taxon>Eukaryota</taxon>
        <taxon>Viridiplantae</taxon>
        <taxon>Streptophyta</taxon>
        <taxon>Embryophyta</taxon>
        <taxon>Tracheophyta</taxon>
        <taxon>Spermatophyta</taxon>
        <taxon>Magnoliopsida</taxon>
        <taxon>eudicotyledons</taxon>
        <taxon>Gunneridae</taxon>
        <taxon>Pentapetalae</taxon>
        <taxon>rosids</taxon>
        <taxon>fabids</taxon>
        <taxon>Fabales</taxon>
        <taxon>Fabaceae</taxon>
        <taxon>Papilionoideae</taxon>
        <taxon>50 kb inversion clade</taxon>
        <taxon>NPAAA clade</taxon>
        <taxon>Hologalegina</taxon>
        <taxon>IRL clade</taxon>
        <taxon>Fabeae</taxon>
        <taxon>Lathyrus</taxon>
    </lineage>
</organism>
<protein>
    <submittedName>
        <fullName evidence="1">Uncharacterized protein</fullName>
    </submittedName>
</protein>
<evidence type="ECO:0000313" key="1">
    <source>
        <dbReference type="EMBL" id="KAI5383578.1"/>
    </source>
</evidence>
<gene>
    <name evidence="1" type="ORF">KIW84_070813</name>
</gene>
<accession>A0A9D4VGP7</accession>
<dbReference type="Gramene" id="PSAT_LOCUS33075_t1">
    <property type="protein sequence ID" value="CAL5214884.1"/>
    <property type="gene ID" value="PSAT_LOCUS33075"/>
</dbReference>
<reference evidence="1 2" key="1">
    <citation type="journal article" date="2022" name="Nat. Genet.">
        <title>Improved pea reference genome and pan-genome highlight genomic features and evolutionary characteristics.</title>
        <authorList>
            <person name="Yang T."/>
            <person name="Liu R."/>
            <person name="Luo Y."/>
            <person name="Hu S."/>
            <person name="Wang D."/>
            <person name="Wang C."/>
            <person name="Pandey M.K."/>
            <person name="Ge S."/>
            <person name="Xu Q."/>
            <person name="Li N."/>
            <person name="Li G."/>
            <person name="Huang Y."/>
            <person name="Saxena R.K."/>
            <person name="Ji Y."/>
            <person name="Li M."/>
            <person name="Yan X."/>
            <person name="He Y."/>
            <person name="Liu Y."/>
            <person name="Wang X."/>
            <person name="Xiang C."/>
            <person name="Varshney R.K."/>
            <person name="Ding H."/>
            <person name="Gao S."/>
            <person name="Zong X."/>
        </authorList>
    </citation>
    <scope>NUCLEOTIDE SEQUENCE [LARGE SCALE GENOMIC DNA]</scope>
    <source>
        <strain evidence="1 2">cv. Zhongwan 6</strain>
    </source>
</reference>
<dbReference type="Gramene" id="Psat07G0081300-T1">
    <property type="protein sequence ID" value="KAI5383578.1"/>
    <property type="gene ID" value="KIW84_070813"/>
</dbReference>
<proteinExistence type="predicted"/>
<dbReference type="EMBL" id="JAMSHJ010000007">
    <property type="protein sequence ID" value="KAI5383578.1"/>
    <property type="molecule type" value="Genomic_DNA"/>
</dbReference>
<name>A0A9D4VGP7_PEA</name>
<comment type="caution">
    <text evidence="1">The sequence shown here is derived from an EMBL/GenBank/DDBJ whole genome shotgun (WGS) entry which is preliminary data.</text>
</comment>
<keyword evidence="2" id="KW-1185">Reference proteome</keyword>
<evidence type="ECO:0000313" key="2">
    <source>
        <dbReference type="Proteomes" id="UP001058974"/>
    </source>
</evidence>
<sequence>MKYLFAQNKCLLPFPIKAFTSTHLKTLCSSSLSHPRFVIAGLRCVDLCLHVATQSAGSVKKIVEDVIPIVIGHEREEIQIELEVDANHRIQPSSAIIYVSTRS</sequence>
<dbReference type="AlphaFoldDB" id="A0A9D4VGP7"/>